<keyword evidence="1" id="KW-0812">Transmembrane</keyword>
<proteinExistence type="predicted"/>
<dbReference type="EMBL" id="CABFNB010000037">
    <property type="protein sequence ID" value="VTZ60063.1"/>
    <property type="molecule type" value="Genomic_DNA"/>
</dbReference>
<organism evidence="2">
    <name type="scientific">Sinorhizobium medicae</name>
    <dbReference type="NCBI Taxonomy" id="110321"/>
    <lineage>
        <taxon>Bacteria</taxon>
        <taxon>Pseudomonadati</taxon>
        <taxon>Pseudomonadota</taxon>
        <taxon>Alphaproteobacteria</taxon>
        <taxon>Hyphomicrobiales</taxon>
        <taxon>Rhizobiaceae</taxon>
        <taxon>Sinorhizobium/Ensifer group</taxon>
        <taxon>Sinorhizobium</taxon>
    </lineage>
</organism>
<keyword evidence="1" id="KW-1133">Transmembrane helix</keyword>
<dbReference type="Proteomes" id="UP000507954">
    <property type="component" value="Unassembled WGS sequence"/>
</dbReference>
<evidence type="ECO:0000313" key="2">
    <source>
        <dbReference type="EMBL" id="VTZ60063.1"/>
    </source>
</evidence>
<evidence type="ECO:0000256" key="1">
    <source>
        <dbReference type="SAM" id="Phobius"/>
    </source>
</evidence>
<accession>A0A508WS47</accession>
<feature type="transmembrane region" description="Helical" evidence="1">
    <location>
        <begin position="25"/>
        <end position="45"/>
    </location>
</feature>
<keyword evidence="1" id="KW-0472">Membrane</keyword>
<gene>
    <name evidence="2" type="ORF">EMEDMD4_1310057</name>
</gene>
<protein>
    <submittedName>
        <fullName evidence="2">Uncharacterized protein</fullName>
    </submittedName>
</protein>
<dbReference type="AlphaFoldDB" id="A0A508WS47"/>
<sequence>MERRQLCCGENVGYVFDAMKQRDRLAAAFADPFCCTLSFFVFYVCRDRRPLRFRTPAPLLRPHPAQVLPR</sequence>
<reference evidence="2" key="1">
    <citation type="submission" date="2019-06" db="EMBL/GenBank/DDBJ databases">
        <authorList>
            <person name="Le Quere A."/>
            <person name="Colella S."/>
        </authorList>
    </citation>
    <scope>NUCLEOTIDE SEQUENCE</scope>
    <source>
        <strain evidence="2">EmedicaeMD41</strain>
    </source>
</reference>
<name>A0A508WS47_9HYPH</name>